<keyword evidence="2" id="KW-1185">Reference proteome</keyword>
<dbReference type="EMBL" id="JBHRYQ010000001">
    <property type="protein sequence ID" value="MFC3811417.1"/>
    <property type="molecule type" value="Genomic_DNA"/>
</dbReference>
<proteinExistence type="predicted"/>
<organism evidence="1 2">
    <name type="scientific">Lacihabitans lacunae</name>
    <dbReference type="NCBI Taxonomy" id="1028214"/>
    <lineage>
        <taxon>Bacteria</taxon>
        <taxon>Pseudomonadati</taxon>
        <taxon>Bacteroidota</taxon>
        <taxon>Cytophagia</taxon>
        <taxon>Cytophagales</taxon>
        <taxon>Leadbetterellaceae</taxon>
        <taxon>Lacihabitans</taxon>
    </lineage>
</organism>
<evidence type="ECO:0000313" key="2">
    <source>
        <dbReference type="Proteomes" id="UP001595616"/>
    </source>
</evidence>
<dbReference type="RefSeq" id="WP_379838258.1">
    <property type="nucleotide sequence ID" value="NZ_JBHRYQ010000001.1"/>
</dbReference>
<accession>A0ABV7YZL2</accession>
<comment type="caution">
    <text evidence="1">The sequence shown here is derived from an EMBL/GenBank/DDBJ whole genome shotgun (WGS) entry which is preliminary data.</text>
</comment>
<sequence length="199" mass="23584">MTEEKDIFLDKDLRCGGFYELAIQVCPSIDNTPIKLYTDFIWTLNNVSGPFDEDFKVIETNIKNFQHRGLIRLENFDIPFMTYNIWEDEPIETGFNWFDICFYTAAIEKVFGSEYETWTENPKVPKQLTDFFTSVLKALYKIYPFELAMLDFEVSGQYYFEDLKRPTNTWAYSAFFVGQNKCDLVAVENRKYVKKIEEL</sequence>
<dbReference type="Proteomes" id="UP001595616">
    <property type="component" value="Unassembled WGS sequence"/>
</dbReference>
<protein>
    <submittedName>
        <fullName evidence="1">Uncharacterized protein</fullName>
    </submittedName>
</protein>
<reference evidence="2" key="1">
    <citation type="journal article" date="2019" name="Int. J. Syst. Evol. Microbiol.">
        <title>The Global Catalogue of Microorganisms (GCM) 10K type strain sequencing project: providing services to taxonomists for standard genome sequencing and annotation.</title>
        <authorList>
            <consortium name="The Broad Institute Genomics Platform"/>
            <consortium name="The Broad Institute Genome Sequencing Center for Infectious Disease"/>
            <person name="Wu L."/>
            <person name="Ma J."/>
        </authorList>
    </citation>
    <scope>NUCLEOTIDE SEQUENCE [LARGE SCALE GENOMIC DNA]</scope>
    <source>
        <strain evidence="2">CECT 7956</strain>
    </source>
</reference>
<evidence type="ECO:0000313" key="1">
    <source>
        <dbReference type="EMBL" id="MFC3811417.1"/>
    </source>
</evidence>
<name>A0ABV7YZL2_9BACT</name>
<gene>
    <name evidence="1" type="ORF">ACFOOI_12195</name>
</gene>